<dbReference type="AlphaFoldDB" id="A0A7E4VX62"/>
<accession>A0A7E4VX62</accession>
<organism evidence="2 3">
    <name type="scientific">Panagrellus redivivus</name>
    <name type="common">Microworm</name>
    <dbReference type="NCBI Taxonomy" id="6233"/>
    <lineage>
        <taxon>Eukaryota</taxon>
        <taxon>Metazoa</taxon>
        <taxon>Ecdysozoa</taxon>
        <taxon>Nematoda</taxon>
        <taxon>Chromadorea</taxon>
        <taxon>Rhabditida</taxon>
        <taxon>Tylenchina</taxon>
        <taxon>Panagrolaimomorpha</taxon>
        <taxon>Panagrolaimoidea</taxon>
        <taxon>Panagrolaimidae</taxon>
        <taxon>Panagrellus</taxon>
    </lineage>
</organism>
<reference evidence="3" key="2">
    <citation type="submission" date="2020-10" db="UniProtKB">
        <authorList>
            <consortium name="WormBaseParasite"/>
        </authorList>
    </citation>
    <scope>IDENTIFICATION</scope>
</reference>
<dbReference type="WBParaSite" id="Pan_g4482.t1">
    <property type="protein sequence ID" value="Pan_g4482.t1"/>
    <property type="gene ID" value="Pan_g4482"/>
</dbReference>
<feature type="region of interest" description="Disordered" evidence="1">
    <location>
        <begin position="69"/>
        <end position="89"/>
    </location>
</feature>
<name>A0A7E4VX62_PANRE</name>
<proteinExistence type="predicted"/>
<feature type="region of interest" description="Disordered" evidence="1">
    <location>
        <begin position="109"/>
        <end position="131"/>
    </location>
</feature>
<sequence length="215" mass="24080">MQVQMPELAAAHLHNNNHYCRSSSLNMAHPQMASHSHNHWGGNNRKRDFQFQVIEVNQGPKWFIWPSAQSSKEDAPAHPQKNNSDQENLRTVEPATPSVASANIASTTLTPVNNLPRRNSRFNRQRPPHLKDLANTATIDDSTMPPAPMSEPTPRRAMFMPNTTSENDNISVSAPSDTFKILSVARKSYQEDDDEDLITSKNIANNNNNNNSMSQ</sequence>
<protein>
    <submittedName>
        <fullName evidence="3">Uncharacterized protein</fullName>
    </submittedName>
</protein>
<feature type="compositionally biased region" description="Low complexity" evidence="1">
    <location>
        <begin position="205"/>
        <end position="215"/>
    </location>
</feature>
<reference evidence="2" key="1">
    <citation type="journal article" date="2013" name="Genetics">
        <title>The draft genome and transcriptome of Panagrellus redivivus are shaped by the harsh demands of a free-living lifestyle.</title>
        <authorList>
            <person name="Srinivasan J."/>
            <person name="Dillman A.R."/>
            <person name="Macchietto M.G."/>
            <person name="Heikkinen L."/>
            <person name="Lakso M."/>
            <person name="Fracchia K.M."/>
            <person name="Antoshechkin I."/>
            <person name="Mortazavi A."/>
            <person name="Wong G."/>
            <person name="Sternberg P.W."/>
        </authorList>
    </citation>
    <scope>NUCLEOTIDE SEQUENCE [LARGE SCALE GENOMIC DNA]</scope>
    <source>
        <strain evidence="2">MT8872</strain>
    </source>
</reference>
<feature type="compositionally biased region" description="Basic residues" evidence="1">
    <location>
        <begin position="118"/>
        <end position="128"/>
    </location>
</feature>
<keyword evidence="2" id="KW-1185">Reference proteome</keyword>
<feature type="region of interest" description="Disordered" evidence="1">
    <location>
        <begin position="188"/>
        <end position="215"/>
    </location>
</feature>
<dbReference type="Proteomes" id="UP000492821">
    <property type="component" value="Unassembled WGS sequence"/>
</dbReference>
<evidence type="ECO:0000256" key="1">
    <source>
        <dbReference type="SAM" id="MobiDB-lite"/>
    </source>
</evidence>
<evidence type="ECO:0000313" key="3">
    <source>
        <dbReference type="WBParaSite" id="Pan_g4482.t1"/>
    </source>
</evidence>
<evidence type="ECO:0000313" key="2">
    <source>
        <dbReference type="Proteomes" id="UP000492821"/>
    </source>
</evidence>